<feature type="compositionally biased region" description="Basic and acidic residues" evidence="11">
    <location>
        <begin position="250"/>
        <end position="269"/>
    </location>
</feature>
<evidence type="ECO:0000259" key="12">
    <source>
        <dbReference type="Pfam" id="PF01134"/>
    </source>
</evidence>
<dbReference type="InterPro" id="IPR040131">
    <property type="entry name" value="MnmG_N"/>
</dbReference>
<comment type="catalytic activity">
    <reaction evidence="10">
        <text>uridine(54) in tRNA + (6R)-5,10-methylene-5,6,7,8-tetrahydrofolate + NADPH + H(+) = 5-methyluridine(54) in tRNA + (6S)-5,6,7,8-tetrahydrofolate + NADP(+)</text>
        <dbReference type="Rhea" id="RHEA:62372"/>
        <dbReference type="Rhea" id="RHEA-COMP:10167"/>
        <dbReference type="Rhea" id="RHEA-COMP:10193"/>
        <dbReference type="ChEBI" id="CHEBI:15378"/>
        <dbReference type="ChEBI" id="CHEBI:15636"/>
        <dbReference type="ChEBI" id="CHEBI:57453"/>
        <dbReference type="ChEBI" id="CHEBI:57783"/>
        <dbReference type="ChEBI" id="CHEBI:58349"/>
        <dbReference type="ChEBI" id="CHEBI:65315"/>
        <dbReference type="ChEBI" id="CHEBI:74447"/>
        <dbReference type="EC" id="2.1.1.74"/>
    </reaction>
</comment>
<feature type="region of interest" description="Disordered" evidence="11">
    <location>
        <begin position="287"/>
        <end position="315"/>
    </location>
</feature>
<dbReference type="PANTHER" id="PTHR11806:SF2">
    <property type="entry name" value="METHYLENETETRAHYDROFOLATE--TRNA-(URACIL-5-)-METHYLTRANSFERASE TRMFO"/>
    <property type="match status" value="1"/>
</dbReference>
<gene>
    <name evidence="10" type="primary">trmFO</name>
    <name evidence="13" type="ORF">BDD14_2156</name>
</gene>
<keyword evidence="3 10" id="KW-0489">Methyltransferase</keyword>
<dbReference type="GO" id="GO:0030488">
    <property type="term" value="P:tRNA methylation"/>
    <property type="evidence" value="ECO:0007669"/>
    <property type="project" value="TreeGrafter"/>
</dbReference>
<feature type="domain" description="MnmG N-terminal" evidence="12">
    <location>
        <begin position="18"/>
        <end position="248"/>
    </location>
</feature>
<comment type="similarity">
    <text evidence="10">Belongs to the MnmG family. TrmFO subfamily.</text>
</comment>
<evidence type="ECO:0000256" key="7">
    <source>
        <dbReference type="ARBA" id="ARBA00022827"/>
    </source>
</evidence>
<feature type="domain" description="MnmG N-terminal" evidence="12">
    <location>
        <begin position="320"/>
        <end position="471"/>
    </location>
</feature>
<keyword evidence="5 10" id="KW-0808">Transferase</keyword>
<keyword evidence="7 10" id="KW-0274">FAD</keyword>
<dbReference type="GO" id="GO:0050660">
    <property type="term" value="F:flavin adenine dinucleotide binding"/>
    <property type="evidence" value="ECO:0007669"/>
    <property type="project" value="UniProtKB-UniRule"/>
</dbReference>
<dbReference type="SUPFAM" id="SSF51905">
    <property type="entry name" value="FAD/NAD(P)-binding domain"/>
    <property type="match status" value="1"/>
</dbReference>
<reference evidence="13 14" key="1">
    <citation type="submission" date="2019-02" db="EMBL/GenBank/DDBJ databases">
        <title>Genomic Encyclopedia of Archaeal and Bacterial Type Strains, Phase II (KMG-II): from individual species to whole genera.</title>
        <authorList>
            <person name="Goeker M."/>
        </authorList>
    </citation>
    <scope>NUCLEOTIDE SEQUENCE [LARGE SCALE GENOMIC DNA]</scope>
    <source>
        <strain evidence="13 14">DSM 18101</strain>
    </source>
</reference>
<accession>A0A4V2G4F9</accession>
<evidence type="ECO:0000256" key="9">
    <source>
        <dbReference type="ARBA" id="ARBA00023027"/>
    </source>
</evidence>
<dbReference type="EMBL" id="SHKW01000001">
    <property type="protein sequence ID" value="RZU40686.1"/>
    <property type="molecule type" value="Genomic_DNA"/>
</dbReference>
<feature type="compositionally biased region" description="Basic and acidic residues" evidence="11">
    <location>
        <begin position="299"/>
        <end position="315"/>
    </location>
</feature>
<evidence type="ECO:0000256" key="4">
    <source>
        <dbReference type="ARBA" id="ARBA00022630"/>
    </source>
</evidence>
<evidence type="ECO:0000256" key="6">
    <source>
        <dbReference type="ARBA" id="ARBA00022694"/>
    </source>
</evidence>
<comment type="function">
    <text evidence="10">Catalyzes the folate-dependent formation of 5-methyl-uridine at position 54 (M-5-U54) in all tRNAs.</text>
</comment>
<evidence type="ECO:0000256" key="2">
    <source>
        <dbReference type="ARBA" id="ARBA00022490"/>
    </source>
</evidence>
<keyword evidence="2 10" id="KW-0963">Cytoplasm</keyword>
<keyword evidence="9 10" id="KW-0520">NAD</keyword>
<name>A0A4V2G4F9_9BACT</name>
<comment type="caution">
    <text evidence="13">The sequence shown here is derived from an EMBL/GenBank/DDBJ whole genome shotgun (WGS) entry which is preliminary data.</text>
</comment>
<evidence type="ECO:0000256" key="3">
    <source>
        <dbReference type="ARBA" id="ARBA00022603"/>
    </source>
</evidence>
<dbReference type="PANTHER" id="PTHR11806">
    <property type="entry name" value="GLUCOSE INHIBITED DIVISION PROTEIN A"/>
    <property type="match status" value="1"/>
</dbReference>
<keyword evidence="14" id="KW-1185">Reference proteome</keyword>
<evidence type="ECO:0000256" key="8">
    <source>
        <dbReference type="ARBA" id="ARBA00022857"/>
    </source>
</evidence>
<dbReference type="Gene3D" id="3.50.50.60">
    <property type="entry name" value="FAD/NAD(P)-binding domain"/>
    <property type="match status" value="2"/>
</dbReference>
<proteinExistence type="inferred from homology"/>
<comment type="subcellular location">
    <subcellularLocation>
        <location evidence="10">Cytoplasm</location>
    </subcellularLocation>
</comment>
<evidence type="ECO:0000256" key="1">
    <source>
        <dbReference type="ARBA" id="ARBA00001974"/>
    </source>
</evidence>
<keyword evidence="8 10" id="KW-0521">NADP</keyword>
<keyword evidence="6 10" id="KW-0819">tRNA processing</keyword>
<dbReference type="InterPro" id="IPR002218">
    <property type="entry name" value="MnmG-rel"/>
</dbReference>
<comment type="catalytic activity">
    <reaction evidence="10">
        <text>uridine(54) in tRNA + (6R)-5,10-methylene-5,6,7,8-tetrahydrofolate + NADH + H(+) = 5-methyluridine(54) in tRNA + (6S)-5,6,7,8-tetrahydrofolate + NAD(+)</text>
        <dbReference type="Rhea" id="RHEA:16873"/>
        <dbReference type="Rhea" id="RHEA-COMP:10167"/>
        <dbReference type="Rhea" id="RHEA-COMP:10193"/>
        <dbReference type="ChEBI" id="CHEBI:15378"/>
        <dbReference type="ChEBI" id="CHEBI:15636"/>
        <dbReference type="ChEBI" id="CHEBI:57453"/>
        <dbReference type="ChEBI" id="CHEBI:57540"/>
        <dbReference type="ChEBI" id="CHEBI:57945"/>
        <dbReference type="ChEBI" id="CHEBI:65315"/>
        <dbReference type="ChEBI" id="CHEBI:74447"/>
        <dbReference type="EC" id="2.1.1.74"/>
    </reaction>
</comment>
<evidence type="ECO:0000313" key="13">
    <source>
        <dbReference type="EMBL" id="RZU40686.1"/>
    </source>
</evidence>
<comment type="cofactor">
    <cofactor evidence="1 10">
        <name>FAD</name>
        <dbReference type="ChEBI" id="CHEBI:57692"/>
    </cofactor>
</comment>
<dbReference type="GO" id="GO:0005829">
    <property type="term" value="C:cytosol"/>
    <property type="evidence" value="ECO:0007669"/>
    <property type="project" value="TreeGrafter"/>
</dbReference>
<evidence type="ECO:0000256" key="11">
    <source>
        <dbReference type="SAM" id="MobiDB-lite"/>
    </source>
</evidence>
<sequence length="544" mass="60687">MRADATLSRETIEPMKKIKVIGGGLAGPEAALQAASLGCEVTLYEMRPTRSTEAHQTSDFAELVCSNSLKSESENSAPWLLKQEMRRAHSFLLTAADASAVPAGHALAVDRIEFSRRVQELIDQHPRITVVREEVIRLDDDPDEITILATGPLTSPALTAELQRLTGSQHLAFYDSISPIVDASTIDMDKVYFAARWDKGTADYINCPFTKEEYDRFIDALSTAEAVPAKEWEQIPTALATAETVAPNTRHSDPTQHEENDRHSERSEESQYFSNKATISKRANIAIGDGEPHSSPQKCHPERSGEATQSKDLRLTAPSAEEKLKYFEGCLPIEEIARRGRDTLRFGPMKPAGLTNPRTGRWPYAAVQLRQENLRADSYNLVGFQNHLKYNEQARILRLIPGLENAKFLRYGQIHRNTYLNSPTVLTDTLQLRAHPRILIAGQLSGVEGYTESIAGGLLAGRFAATLAQGRTPTPPPRLTAHGSLVHYITHSEAKTFQPANITFDLLLPLEEELRKKIRDKKERHRIQCDRALEAWTAWLTQTS</sequence>
<feature type="region of interest" description="Disordered" evidence="11">
    <location>
        <begin position="243"/>
        <end position="275"/>
    </location>
</feature>
<organism evidence="13 14">
    <name type="scientific">Edaphobacter modestus</name>
    <dbReference type="NCBI Taxonomy" id="388466"/>
    <lineage>
        <taxon>Bacteria</taxon>
        <taxon>Pseudomonadati</taxon>
        <taxon>Acidobacteriota</taxon>
        <taxon>Terriglobia</taxon>
        <taxon>Terriglobales</taxon>
        <taxon>Acidobacteriaceae</taxon>
        <taxon>Edaphobacter</taxon>
    </lineage>
</organism>
<dbReference type="Pfam" id="PF01134">
    <property type="entry name" value="GIDA"/>
    <property type="match status" value="2"/>
</dbReference>
<dbReference type="InterPro" id="IPR036188">
    <property type="entry name" value="FAD/NAD-bd_sf"/>
</dbReference>
<dbReference type="InterPro" id="IPR004417">
    <property type="entry name" value="TrmFO"/>
</dbReference>
<keyword evidence="4 10" id="KW-0285">Flavoprotein</keyword>
<dbReference type="NCBIfam" id="NF003739">
    <property type="entry name" value="PRK05335.1"/>
    <property type="match status" value="2"/>
</dbReference>
<dbReference type="HAMAP" id="MF_01037">
    <property type="entry name" value="TrmFO"/>
    <property type="match status" value="1"/>
</dbReference>
<evidence type="ECO:0000256" key="5">
    <source>
        <dbReference type="ARBA" id="ARBA00022679"/>
    </source>
</evidence>
<dbReference type="EC" id="2.1.1.74" evidence="10"/>
<evidence type="ECO:0000313" key="14">
    <source>
        <dbReference type="Proteomes" id="UP000292958"/>
    </source>
</evidence>
<protein>
    <recommendedName>
        <fullName evidence="10">Methylenetetrahydrofolate--tRNA-(uracil-5-)-methyltransferase TrmFO</fullName>
        <ecNumber evidence="10">2.1.1.74</ecNumber>
    </recommendedName>
    <alternativeName>
        <fullName evidence="10">Folate-dependent tRNA (uracil-5-)-methyltransferase</fullName>
    </alternativeName>
    <alternativeName>
        <fullName evidence="10">Folate-dependent tRNA(M-5-U54)-methyltransferase</fullName>
    </alternativeName>
</protein>
<feature type="binding site" evidence="10">
    <location>
        <begin position="22"/>
        <end position="27"/>
    </location>
    <ligand>
        <name>FAD</name>
        <dbReference type="ChEBI" id="CHEBI:57692"/>
    </ligand>
</feature>
<dbReference type="GO" id="GO:0047151">
    <property type="term" value="F:tRNA (uracil(54)-C5)-methyltransferase activity, 5,10-methylenetetrahydrofolate-dependent"/>
    <property type="evidence" value="ECO:0007669"/>
    <property type="project" value="UniProtKB-UniRule"/>
</dbReference>
<dbReference type="AlphaFoldDB" id="A0A4V2G4F9"/>
<evidence type="ECO:0000256" key="10">
    <source>
        <dbReference type="HAMAP-Rule" id="MF_01037"/>
    </source>
</evidence>
<dbReference type="Proteomes" id="UP000292958">
    <property type="component" value="Unassembled WGS sequence"/>
</dbReference>
<dbReference type="GO" id="GO:0002098">
    <property type="term" value="P:tRNA wobble uridine modification"/>
    <property type="evidence" value="ECO:0007669"/>
    <property type="project" value="TreeGrafter"/>
</dbReference>